<evidence type="ECO:0000313" key="2">
    <source>
        <dbReference type="EMBL" id="ANU75196.1"/>
    </source>
</evidence>
<protein>
    <submittedName>
        <fullName evidence="2">Uncharacterized protein</fullName>
    </submittedName>
</protein>
<feature type="compositionally biased region" description="Low complexity" evidence="1">
    <location>
        <begin position="38"/>
        <end position="61"/>
    </location>
</feature>
<evidence type="ECO:0000313" key="3">
    <source>
        <dbReference type="Proteomes" id="UP000092574"/>
    </source>
</evidence>
<feature type="region of interest" description="Disordered" evidence="1">
    <location>
        <begin position="36"/>
        <end position="62"/>
    </location>
</feature>
<organism evidence="2 3">
    <name type="scientific">Blautia pseudococcoides</name>
    <dbReference type="NCBI Taxonomy" id="1796616"/>
    <lineage>
        <taxon>Bacteria</taxon>
        <taxon>Bacillati</taxon>
        <taxon>Bacillota</taxon>
        <taxon>Clostridia</taxon>
        <taxon>Lachnospirales</taxon>
        <taxon>Lachnospiraceae</taxon>
        <taxon>Blautia</taxon>
    </lineage>
</organism>
<proteinExistence type="predicted"/>
<dbReference type="Proteomes" id="UP000092574">
    <property type="component" value="Chromosome"/>
</dbReference>
<name>A0A1C7I6F6_9FIRM</name>
<dbReference type="KEGG" id="byl:A4V09_05135"/>
<evidence type="ECO:0000256" key="1">
    <source>
        <dbReference type="SAM" id="MobiDB-lite"/>
    </source>
</evidence>
<keyword evidence="3" id="KW-1185">Reference proteome</keyword>
<sequence length="104" mass="11926">MKIKSRFLKCHSIKREEQKRPAENPWTIHRTVRRKIRGQSTGQSVGKSGVTSTSTITSTITNKDKRKIYKRKEPPYQVAPQYVCKSYFSIGLKQCQSGGGEKHE</sequence>
<dbReference type="STRING" id="1796616.A4V09_05135"/>
<gene>
    <name evidence="2" type="ORF">A4V09_05135</name>
</gene>
<dbReference type="AlphaFoldDB" id="A0A1C7I6F6"/>
<accession>A0A1C7I6F6</accession>
<dbReference type="EMBL" id="CP015405">
    <property type="protein sequence ID" value="ANU75196.1"/>
    <property type="molecule type" value="Genomic_DNA"/>
</dbReference>
<reference evidence="2" key="1">
    <citation type="submission" date="2017-04" db="EMBL/GenBank/DDBJ databases">
        <title>Complete Genome Sequences of Twelve Strains of a Stable Defined Moderately Diverse Mouse Microbiota 2 (sDMDMm2).</title>
        <authorList>
            <person name="Uchimura Y."/>
            <person name="Wyss M."/>
            <person name="Brugiroux S."/>
            <person name="Limenitakis J.P."/>
            <person name="Stecher B."/>
            <person name="McCoy K.D."/>
            <person name="Macpherson A.J."/>
        </authorList>
    </citation>
    <scope>NUCLEOTIDE SEQUENCE</scope>
    <source>
        <strain evidence="2">YL58</strain>
    </source>
</reference>